<dbReference type="Pfam" id="PF14341">
    <property type="entry name" value="PilX_N"/>
    <property type="match status" value="1"/>
</dbReference>
<name>A0A844GBM3_9NEIS</name>
<feature type="domain" description="PilX/PilW C-terminal" evidence="2">
    <location>
        <begin position="114"/>
        <end position="181"/>
    </location>
</feature>
<dbReference type="InterPro" id="IPR025205">
    <property type="entry name" value="PilX/PilW_C"/>
</dbReference>
<evidence type="ECO:0000313" key="4">
    <source>
        <dbReference type="EMBL" id="MTD33162.1"/>
    </source>
</evidence>
<evidence type="ECO:0000259" key="3">
    <source>
        <dbReference type="Pfam" id="PF14341"/>
    </source>
</evidence>
<evidence type="ECO:0008006" key="6">
    <source>
        <dbReference type="Google" id="ProtNLM"/>
    </source>
</evidence>
<accession>A0A844GBM3</accession>
<keyword evidence="1" id="KW-0472">Membrane</keyword>
<proteinExistence type="predicted"/>
<reference evidence="4 5" key="1">
    <citation type="submission" date="2019-11" db="EMBL/GenBank/DDBJ databases">
        <title>Draft genome sequence of Paludibacterium sp. dN18-1.</title>
        <authorList>
            <person name="Im W.-T."/>
        </authorList>
    </citation>
    <scope>NUCLEOTIDE SEQUENCE [LARGE SCALE GENOMIC DNA]</scope>
    <source>
        <strain evidence="5">dN 18-1</strain>
    </source>
</reference>
<organism evidence="4 5">
    <name type="scientific">Paludibacterium denitrificans</name>
    <dbReference type="NCBI Taxonomy" id="2675226"/>
    <lineage>
        <taxon>Bacteria</taxon>
        <taxon>Pseudomonadati</taxon>
        <taxon>Pseudomonadota</taxon>
        <taxon>Betaproteobacteria</taxon>
        <taxon>Neisseriales</taxon>
        <taxon>Chromobacteriaceae</taxon>
        <taxon>Paludibacterium</taxon>
    </lineage>
</organism>
<dbReference type="Pfam" id="PF13681">
    <property type="entry name" value="PilX"/>
    <property type="match status" value="1"/>
</dbReference>
<feature type="domain" description="Type 4 fimbrial biogenesis protein PilX N-terminal" evidence="3">
    <location>
        <begin position="13"/>
        <end position="62"/>
    </location>
</feature>
<keyword evidence="1" id="KW-0812">Transmembrane</keyword>
<dbReference type="EMBL" id="WLYX01000001">
    <property type="protein sequence ID" value="MTD33162.1"/>
    <property type="molecule type" value="Genomic_DNA"/>
</dbReference>
<comment type="caution">
    <text evidence="4">The sequence shown here is derived from an EMBL/GenBank/DDBJ whole genome shotgun (WGS) entry which is preliminary data.</text>
</comment>
<sequence length="183" mass="19702">MLQEQLIPLRKQQGAALLVAVIMLMVITILVVYGSQSLLTEQKVASNQNDKAIAFQLAELALKSGETYVSTNKPLSGFSDACKTTPSTTGLCTTSEVAGGTNARERANVFTGTYANMVSRQCTSCTIGFSVSQQPRYIVELINSNYTDPVTGNAGVALYRITARARGRSLNTQVTLQSYYVVS</sequence>
<dbReference type="RefSeq" id="WP_230369943.1">
    <property type="nucleotide sequence ID" value="NZ_WLYX01000001.1"/>
</dbReference>
<feature type="transmembrane region" description="Helical" evidence="1">
    <location>
        <begin position="15"/>
        <end position="33"/>
    </location>
</feature>
<evidence type="ECO:0000256" key="1">
    <source>
        <dbReference type="SAM" id="Phobius"/>
    </source>
</evidence>
<keyword evidence="5" id="KW-1185">Reference proteome</keyword>
<keyword evidence="1" id="KW-1133">Transmembrane helix</keyword>
<dbReference type="InterPro" id="IPR025746">
    <property type="entry name" value="PilX_N_dom"/>
</dbReference>
<dbReference type="AlphaFoldDB" id="A0A844GBM3"/>
<dbReference type="Proteomes" id="UP000446658">
    <property type="component" value="Unassembled WGS sequence"/>
</dbReference>
<evidence type="ECO:0000313" key="5">
    <source>
        <dbReference type="Proteomes" id="UP000446658"/>
    </source>
</evidence>
<evidence type="ECO:0000259" key="2">
    <source>
        <dbReference type="Pfam" id="PF13681"/>
    </source>
</evidence>
<gene>
    <name evidence="4" type="ORF">GKE73_08355</name>
</gene>
<protein>
    <recommendedName>
        <fullName evidence="6">Type IV pilus assembly protein PilX</fullName>
    </recommendedName>
</protein>